<evidence type="ECO:0000313" key="1">
    <source>
        <dbReference type="EMBL" id="NPT59105.1"/>
    </source>
</evidence>
<reference evidence="1 2" key="1">
    <citation type="submission" date="2019-11" db="EMBL/GenBank/DDBJ databases">
        <title>Metabolism of dissolved organic matter in forest soils.</title>
        <authorList>
            <person name="Cyle K.T."/>
            <person name="Wilhelm R.C."/>
            <person name="Martinez C.E."/>
        </authorList>
    </citation>
    <scope>NUCLEOTIDE SEQUENCE [LARGE SCALE GENOMIC DNA]</scope>
    <source>
        <strain evidence="1 2">5N</strain>
    </source>
</reference>
<dbReference type="EMBL" id="WOEZ01000185">
    <property type="protein sequence ID" value="NPT59105.1"/>
    <property type="molecule type" value="Genomic_DNA"/>
</dbReference>
<protein>
    <submittedName>
        <fullName evidence="1">Uncharacterized protein</fullName>
    </submittedName>
</protein>
<dbReference type="Proteomes" id="UP000655523">
    <property type="component" value="Unassembled WGS sequence"/>
</dbReference>
<evidence type="ECO:0000313" key="2">
    <source>
        <dbReference type="Proteomes" id="UP000655523"/>
    </source>
</evidence>
<accession>A0A972NWW3</accession>
<sequence>MDITSANSTSALIITGLFPVAQILQGYSTDDAFAADDVAPAQVMMGVDGKQSGGYVPYPVKLDYTFQADSPSLALFDALLAAQAATRSIFLMTNFISLPSVRAAYTFNKGILTSASPLPKAAKVLQPRKFSITFESMNWAPI</sequence>
<gene>
    <name evidence="1" type="ORF">GNZ13_32240</name>
</gene>
<dbReference type="InterPro" id="IPR054440">
    <property type="entry name" value="Gp32-like"/>
</dbReference>
<comment type="caution">
    <text evidence="1">The sequence shown here is derived from an EMBL/GenBank/DDBJ whole genome shotgun (WGS) entry which is preliminary data.</text>
</comment>
<dbReference type="Pfam" id="PF22764">
    <property type="entry name" value="E217_Gp32"/>
    <property type="match status" value="1"/>
</dbReference>
<keyword evidence="2" id="KW-1185">Reference proteome</keyword>
<organism evidence="1 2">
    <name type="scientific">Paraburkholderia elongata</name>
    <dbReference type="NCBI Taxonomy" id="2675747"/>
    <lineage>
        <taxon>Bacteria</taxon>
        <taxon>Pseudomonadati</taxon>
        <taxon>Pseudomonadota</taxon>
        <taxon>Betaproteobacteria</taxon>
        <taxon>Burkholderiales</taxon>
        <taxon>Burkholderiaceae</taxon>
        <taxon>Paraburkholderia</taxon>
    </lineage>
</organism>
<name>A0A972NWW3_9BURK</name>
<dbReference type="AlphaFoldDB" id="A0A972NWW3"/>
<dbReference type="RefSeq" id="WP_172172148.1">
    <property type="nucleotide sequence ID" value="NZ_WOEZ01000185.1"/>
</dbReference>
<proteinExistence type="predicted"/>